<evidence type="ECO:0000313" key="2">
    <source>
        <dbReference type="Proteomes" id="UP000289857"/>
    </source>
</evidence>
<comment type="caution">
    <text evidence="1">The sequence shown here is derived from an EMBL/GenBank/DDBJ whole genome shotgun (WGS) entry which is preliminary data.</text>
</comment>
<accession>A0A4Q1KBP8</accession>
<dbReference type="RefSeq" id="WP_129460079.1">
    <property type="nucleotide sequence ID" value="NZ_SBKN01000001.1"/>
</dbReference>
<dbReference type="AlphaFoldDB" id="A0A4Q1KBP8"/>
<gene>
    <name evidence="1" type="ORF">EQG61_01370</name>
</gene>
<evidence type="ECO:0000313" key="1">
    <source>
        <dbReference type="EMBL" id="RXR24116.1"/>
    </source>
</evidence>
<dbReference type="EMBL" id="SBKN01000001">
    <property type="protein sequence ID" value="RXR24116.1"/>
    <property type="molecule type" value="Genomic_DNA"/>
</dbReference>
<evidence type="ECO:0008006" key="3">
    <source>
        <dbReference type="Google" id="ProtNLM"/>
    </source>
</evidence>
<keyword evidence="2" id="KW-1185">Reference proteome</keyword>
<name>A0A4Q1KBP8_9FLAO</name>
<protein>
    <recommendedName>
        <fullName evidence="3">DUF2946 domain-containing protein</fullName>
    </recommendedName>
</protein>
<dbReference type="Proteomes" id="UP000289857">
    <property type="component" value="Unassembled WGS sequence"/>
</dbReference>
<reference evidence="2" key="1">
    <citation type="submission" date="2019-01" db="EMBL/GenBank/DDBJ databases">
        <title>Cytophagaceae bacterium strain CAR-16.</title>
        <authorList>
            <person name="Chen W.-M."/>
        </authorList>
    </citation>
    <scope>NUCLEOTIDE SEQUENCE [LARGE SCALE GENOMIC DNA]</scope>
    <source>
        <strain evidence="2">WWJ-16</strain>
    </source>
</reference>
<organism evidence="1 2">
    <name type="scientific">Flavobacterium stagni</name>
    <dbReference type="NCBI Taxonomy" id="2506421"/>
    <lineage>
        <taxon>Bacteria</taxon>
        <taxon>Pseudomonadati</taxon>
        <taxon>Bacteroidota</taxon>
        <taxon>Flavobacteriia</taxon>
        <taxon>Flavobacteriales</taxon>
        <taxon>Flavobacteriaceae</taxon>
        <taxon>Flavobacterium</taxon>
    </lineage>
</organism>
<sequence>MMNIRKLLFGGGLTATLLLVFVLQFVHAVNHIAHEFEVTHCHHHYTLGKTEVGHAHHDYEKCFQCEFAISSYIEPTAISFQPQNSNTTSTHVIQAPQRLVTVFEGSFFSLRAPPIVG</sequence>
<proteinExistence type="predicted"/>
<dbReference type="OrthoDB" id="1445232at2"/>